<feature type="region of interest" description="Disordered" evidence="1">
    <location>
        <begin position="56"/>
        <end position="81"/>
    </location>
</feature>
<dbReference type="GO" id="GO:0009055">
    <property type="term" value="F:electron transfer activity"/>
    <property type="evidence" value="ECO:0007669"/>
    <property type="project" value="InterPro"/>
</dbReference>
<sequence>MDAVIVYESSFGNTATIARAIGDGIARHMPVRVVSVDDPAAVRGQDPDTLVVVGGPTHAFSMSRPQTRDDAEKRGAPHEGTGIREWIGTLPADGGGRYATFDTRINGVRHLPGSAARAAERALRRRGLRTVGSAESFYVADTEGPLLPDEEARARAWGEHLAEAVEEMRGR</sequence>
<dbReference type="PROSITE" id="PS00201">
    <property type="entry name" value="FLAVODOXIN"/>
    <property type="match status" value="1"/>
</dbReference>
<reference evidence="3" key="1">
    <citation type="submission" date="2022-01" db="EMBL/GenBank/DDBJ databases">
        <title>Antribacter sp. nov., isolated from Guizhou of China.</title>
        <authorList>
            <person name="Chengliang C."/>
            <person name="Ya Z."/>
        </authorList>
    </citation>
    <scope>NUCLEOTIDE SEQUENCE</scope>
    <source>
        <strain evidence="3">KLBMP 9083</strain>
    </source>
</reference>
<dbReference type="AlphaFoldDB" id="A0AA41QC61"/>
<dbReference type="InterPro" id="IPR029039">
    <property type="entry name" value="Flavoprotein-like_sf"/>
</dbReference>
<dbReference type="GO" id="GO:0010181">
    <property type="term" value="F:FMN binding"/>
    <property type="evidence" value="ECO:0007669"/>
    <property type="project" value="InterPro"/>
</dbReference>
<evidence type="ECO:0000313" key="3">
    <source>
        <dbReference type="EMBL" id="MCF4119916.1"/>
    </source>
</evidence>
<organism evidence="3 4">
    <name type="scientific">Antribacter soli</name>
    <dbReference type="NCBI Taxonomy" id="2910976"/>
    <lineage>
        <taxon>Bacteria</taxon>
        <taxon>Bacillati</taxon>
        <taxon>Actinomycetota</taxon>
        <taxon>Actinomycetes</taxon>
        <taxon>Micrococcales</taxon>
        <taxon>Promicromonosporaceae</taxon>
        <taxon>Antribacter</taxon>
    </lineage>
</organism>
<comment type="caution">
    <text evidence="3">The sequence shown here is derived from an EMBL/GenBank/DDBJ whole genome shotgun (WGS) entry which is preliminary data.</text>
</comment>
<dbReference type="SUPFAM" id="SSF52218">
    <property type="entry name" value="Flavoproteins"/>
    <property type="match status" value="1"/>
</dbReference>
<dbReference type="Gene3D" id="3.40.50.360">
    <property type="match status" value="1"/>
</dbReference>
<dbReference type="InterPro" id="IPR001226">
    <property type="entry name" value="Flavodoxin_CS"/>
</dbReference>
<dbReference type="RefSeq" id="WP_236087630.1">
    <property type="nucleotide sequence ID" value="NZ_JAKGSG010000011.1"/>
</dbReference>
<accession>A0AA41QC61</accession>
<name>A0AA41QC61_9MICO</name>
<evidence type="ECO:0000313" key="4">
    <source>
        <dbReference type="Proteomes" id="UP001165405"/>
    </source>
</evidence>
<gene>
    <name evidence="3" type="ORF">L1785_02885</name>
</gene>
<evidence type="ECO:0000259" key="2">
    <source>
        <dbReference type="PROSITE" id="PS50902"/>
    </source>
</evidence>
<feature type="domain" description="Flavodoxin-like" evidence="2">
    <location>
        <begin position="3"/>
        <end position="162"/>
    </location>
</feature>
<evidence type="ECO:0000256" key="1">
    <source>
        <dbReference type="SAM" id="MobiDB-lite"/>
    </source>
</evidence>
<dbReference type="EMBL" id="JAKGSG010000011">
    <property type="protein sequence ID" value="MCF4119916.1"/>
    <property type="molecule type" value="Genomic_DNA"/>
</dbReference>
<feature type="compositionally biased region" description="Basic and acidic residues" evidence="1">
    <location>
        <begin position="66"/>
        <end position="77"/>
    </location>
</feature>
<keyword evidence="4" id="KW-1185">Reference proteome</keyword>
<dbReference type="PROSITE" id="PS50902">
    <property type="entry name" value="FLAVODOXIN_LIKE"/>
    <property type="match status" value="1"/>
</dbReference>
<proteinExistence type="predicted"/>
<dbReference type="InterPro" id="IPR008254">
    <property type="entry name" value="Flavodoxin/NO_synth"/>
</dbReference>
<dbReference type="Proteomes" id="UP001165405">
    <property type="component" value="Unassembled WGS sequence"/>
</dbReference>
<protein>
    <submittedName>
        <fullName evidence="3">Flavodoxin family protein</fullName>
    </submittedName>
</protein>